<name>A0A8X6MI76_NEPPI</name>
<keyword evidence="2" id="KW-1185">Reference proteome</keyword>
<sequence>MITPRASGVELWFRRQQEVKVDDGKDDSQELDVTGSVLSAKIERWQEMKLIRLHSYMEFQSDSIFQT</sequence>
<dbReference type="Proteomes" id="UP000887013">
    <property type="component" value="Unassembled WGS sequence"/>
</dbReference>
<gene>
    <name evidence="1" type="ORF">NPIL_420391</name>
</gene>
<evidence type="ECO:0000313" key="1">
    <source>
        <dbReference type="EMBL" id="GFS58500.1"/>
    </source>
</evidence>
<comment type="caution">
    <text evidence="1">The sequence shown here is derived from an EMBL/GenBank/DDBJ whole genome shotgun (WGS) entry which is preliminary data.</text>
</comment>
<protein>
    <submittedName>
        <fullName evidence="1">Uncharacterized protein</fullName>
    </submittedName>
</protein>
<accession>A0A8X6MI76</accession>
<evidence type="ECO:0000313" key="2">
    <source>
        <dbReference type="Proteomes" id="UP000887013"/>
    </source>
</evidence>
<proteinExistence type="predicted"/>
<reference evidence="1" key="1">
    <citation type="submission" date="2020-08" db="EMBL/GenBank/DDBJ databases">
        <title>Multicomponent nature underlies the extraordinary mechanical properties of spider dragline silk.</title>
        <authorList>
            <person name="Kono N."/>
            <person name="Nakamura H."/>
            <person name="Mori M."/>
            <person name="Yoshida Y."/>
            <person name="Ohtoshi R."/>
            <person name="Malay A.D."/>
            <person name="Moran D.A.P."/>
            <person name="Tomita M."/>
            <person name="Numata K."/>
            <person name="Arakawa K."/>
        </authorList>
    </citation>
    <scope>NUCLEOTIDE SEQUENCE</scope>
</reference>
<dbReference type="EMBL" id="BMAW01047005">
    <property type="protein sequence ID" value="GFS58500.1"/>
    <property type="molecule type" value="Genomic_DNA"/>
</dbReference>
<organism evidence="1 2">
    <name type="scientific">Nephila pilipes</name>
    <name type="common">Giant wood spider</name>
    <name type="synonym">Nephila maculata</name>
    <dbReference type="NCBI Taxonomy" id="299642"/>
    <lineage>
        <taxon>Eukaryota</taxon>
        <taxon>Metazoa</taxon>
        <taxon>Ecdysozoa</taxon>
        <taxon>Arthropoda</taxon>
        <taxon>Chelicerata</taxon>
        <taxon>Arachnida</taxon>
        <taxon>Araneae</taxon>
        <taxon>Araneomorphae</taxon>
        <taxon>Entelegynae</taxon>
        <taxon>Araneoidea</taxon>
        <taxon>Nephilidae</taxon>
        <taxon>Nephila</taxon>
    </lineage>
</organism>
<dbReference type="AlphaFoldDB" id="A0A8X6MI76"/>